<sequence length="603" mass="66930">MGRFSMLELNVTTANPSVVIFTSSSAHTILVQDNPAVNIYVSTNAFSVFICNSRQSSIKKNALRMRRMHPDLHLLTCCQHKDTCIHIFMFNSGTNGVSRGSRWQVTNGTSITFMLPTAKRPQTSVAPFANSDSELLKWAAETFGGVTSFTTVQDPKTITFTGIKGTQRPSTCDLQAETSADKPFIELHQGSLDDGLKSCYTKQSGEPVHVINIPDDVKIRHVYVHLPSKSNVLLRGPADTEWTILDNHDFKFVSNNPVTLRGLTLPSRYTISDDPREIKKKVLFRYNSSITSYSEIRVNVSHIQLWIRDITDSNDLLVPAEVQPTTQAPSSSSYLQMQLFSSPDYGSPLDPSSKVQSDKRVYAEISSESFGGVSLTIRVISCLVRSVPVVRDMPFKEEVCYIDDCPKRLSFSFEMLQDLPSNSWDLECAVKLCHDRVKALGLSKHLAIKVQDYGDILEQNKQLPLTFLLPVIVMERKMRVCVWSGIYEHWDIEVMWWRCKQRGCRVDPCFEFGLSAVLGIAFGGFLIGVLLTGALWFIKIRTGHPVALGMRSTAAELSVLSISGCPCGLTKRQPVPTHPSPSENSSANASIGSTQSTPTSSMA</sequence>
<feature type="domain" description="TGFBR3/Endoglin-like N-terminal" evidence="4">
    <location>
        <begin position="115"/>
        <end position="184"/>
    </location>
</feature>
<reference evidence="5 6" key="1">
    <citation type="submission" date="2022-01" db="EMBL/GenBank/DDBJ databases">
        <title>A high-quality chromosome-level genome assembly of rohu carp, Labeo rohita.</title>
        <authorList>
            <person name="Arick M.A. II"/>
            <person name="Hsu C.-Y."/>
            <person name="Magbanua Z."/>
            <person name="Pechanova O."/>
            <person name="Grover C."/>
            <person name="Miller E."/>
            <person name="Thrash A."/>
            <person name="Ezzel L."/>
            <person name="Alam S."/>
            <person name="Benzie J."/>
            <person name="Hamilton M."/>
            <person name="Karsi A."/>
            <person name="Lawrence M.L."/>
            <person name="Peterson D.G."/>
        </authorList>
    </citation>
    <scope>NUCLEOTIDE SEQUENCE [LARGE SCALE GENOMIC DNA]</scope>
    <source>
        <strain evidence="6">BAU-BD-2019</strain>
        <tissue evidence="5">Blood</tissue>
    </source>
</reference>
<keyword evidence="3" id="KW-1133">Transmembrane helix</keyword>
<gene>
    <name evidence="5" type="ORF">H4Q32_002290</name>
</gene>
<keyword evidence="1" id="KW-0325">Glycoprotein</keyword>
<evidence type="ECO:0000256" key="1">
    <source>
        <dbReference type="ARBA" id="ARBA00023180"/>
    </source>
</evidence>
<protein>
    <submittedName>
        <fullName evidence="5">Endoglin</fullName>
    </submittedName>
</protein>
<dbReference type="EMBL" id="JACTAM010000005">
    <property type="protein sequence ID" value="KAI2664155.1"/>
    <property type="molecule type" value="Genomic_DNA"/>
</dbReference>
<organism evidence="5 6">
    <name type="scientific">Labeo rohita</name>
    <name type="common">Indian major carp</name>
    <name type="synonym">Cyprinus rohita</name>
    <dbReference type="NCBI Taxonomy" id="84645"/>
    <lineage>
        <taxon>Eukaryota</taxon>
        <taxon>Metazoa</taxon>
        <taxon>Chordata</taxon>
        <taxon>Craniata</taxon>
        <taxon>Vertebrata</taxon>
        <taxon>Euteleostomi</taxon>
        <taxon>Actinopterygii</taxon>
        <taxon>Neopterygii</taxon>
        <taxon>Teleostei</taxon>
        <taxon>Ostariophysi</taxon>
        <taxon>Cypriniformes</taxon>
        <taxon>Cyprinidae</taxon>
        <taxon>Labeoninae</taxon>
        <taxon>Labeonini</taxon>
        <taxon>Labeo</taxon>
    </lineage>
</organism>
<dbReference type="Proteomes" id="UP000830375">
    <property type="component" value="Unassembled WGS sequence"/>
</dbReference>
<comment type="caution">
    <text evidence="5">The sequence shown here is derived from an EMBL/GenBank/DDBJ whole genome shotgun (WGS) entry which is preliminary data.</text>
</comment>
<evidence type="ECO:0000313" key="5">
    <source>
        <dbReference type="EMBL" id="KAI2664155.1"/>
    </source>
</evidence>
<proteinExistence type="predicted"/>
<feature type="transmembrane region" description="Helical" evidence="3">
    <location>
        <begin position="512"/>
        <end position="538"/>
    </location>
</feature>
<feature type="region of interest" description="Disordered" evidence="2">
    <location>
        <begin position="573"/>
        <end position="603"/>
    </location>
</feature>
<evidence type="ECO:0000313" key="6">
    <source>
        <dbReference type="Proteomes" id="UP000830375"/>
    </source>
</evidence>
<dbReference type="InterPro" id="IPR058899">
    <property type="entry name" value="TGFBR3/Endoglin-like_N"/>
</dbReference>
<keyword evidence="3" id="KW-0812">Transmembrane</keyword>
<feature type="compositionally biased region" description="Low complexity" evidence="2">
    <location>
        <begin position="580"/>
        <end position="590"/>
    </location>
</feature>
<keyword evidence="6" id="KW-1185">Reference proteome</keyword>
<name>A0ABQ8MN77_LABRO</name>
<evidence type="ECO:0000256" key="3">
    <source>
        <dbReference type="SAM" id="Phobius"/>
    </source>
</evidence>
<accession>A0ABQ8MN77</accession>
<feature type="compositionally biased region" description="Polar residues" evidence="2">
    <location>
        <begin position="591"/>
        <end position="603"/>
    </location>
</feature>
<evidence type="ECO:0000256" key="2">
    <source>
        <dbReference type="SAM" id="MobiDB-lite"/>
    </source>
</evidence>
<evidence type="ECO:0000259" key="4">
    <source>
        <dbReference type="Pfam" id="PF26060"/>
    </source>
</evidence>
<keyword evidence="3" id="KW-0472">Membrane</keyword>
<dbReference type="Pfam" id="PF26060">
    <property type="entry name" value="TGFBR3_N"/>
    <property type="match status" value="1"/>
</dbReference>